<dbReference type="SUPFAM" id="SSF47384">
    <property type="entry name" value="Homodimeric domain of signal transducing histidine kinase"/>
    <property type="match status" value="1"/>
</dbReference>
<evidence type="ECO:0000256" key="5">
    <source>
        <dbReference type="ARBA" id="ARBA00023012"/>
    </source>
</evidence>
<dbReference type="InterPro" id="IPR003594">
    <property type="entry name" value="HATPase_dom"/>
</dbReference>
<proteinExistence type="predicted"/>
<feature type="coiled-coil region" evidence="6">
    <location>
        <begin position="206"/>
        <end position="265"/>
    </location>
</feature>
<comment type="catalytic activity">
    <reaction evidence="1">
        <text>ATP + protein L-histidine = ADP + protein N-phospho-L-histidine.</text>
        <dbReference type="EC" id="2.7.13.3"/>
    </reaction>
</comment>
<keyword evidence="5" id="KW-0902">Two-component regulatory system</keyword>
<dbReference type="GO" id="GO:0016301">
    <property type="term" value="F:kinase activity"/>
    <property type="evidence" value="ECO:0007669"/>
    <property type="project" value="UniProtKB-KW"/>
</dbReference>
<reference evidence="9 10" key="1">
    <citation type="submission" date="2018-06" db="EMBL/GenBank/DDBJ databases">
        <title>Comparative genomics of Brasilonema spp. strains.</title>
        <authorList>
            <person name="Alvarenga D.O."/>
            <person name="Fiore M.F."/>
            <person name="Varani A.M."/>
        </authorList>
    </citation>
    <scope>NUCLEOTIDE SEQUENCE [LARGE SCALE GENOMIC DNA]</scope>
    <source>
        <strain evidence="9 10">SPC951</strain>
    </source>
</reference>
<dbReference type="SUPFAM" id="SSF55874">
    <property type="entry name" value="ATPase domain of HSP90 chaperone/DNA topoisomerase II/histidine kinase"/>
    <property type="match status" value="1"/>
</dbReference>
<dbReference type="InterPro" id="IPR004358">
    <property type="entry name" value="Sig_transdc_His_kin-like_C"/>
</dbReference>
<protein>
    <recommendedName>
        <fullName evidence="2">histidine kinase</fullName>
        <ecNumber evidence="2">2.7.13.3</ecNumber>
    </recommendedName>
</protein>
<keyword evidence="7" id="KW-0812">Transmembrane</keyword>
<dbReference type="Pfam" id="PF02518">
    <property type="entry name" value="HATPase_c"/>
    <property type="match status" value="1"/>
</dbReference>
<keyword evidence="3" id="KW-0597">Phosphoprotein</keyword>
<evidence type="ECO:0000259" key="8">
    <source>
        <dbReference type="PROSITE" id="PS50109"/>
    </source>
</evidence>
<dbReference type="EC" id="2.7.13.3" evidence="2"/>
<keyword evidence="7" id="KW-1133">Transmembrane helix</keyword>
<evidence type="ECO:0000256" key="7">
    <source>
        <dbReference type="SAM" id="Phobius"/>
    </source>
</evidence>
<keyword evidence="4 9" id="KW-0418">Kinase</keyword>
<feature type="transmembrane region" description="Helical" evidence="7">
    <location>
        <begin position="181"/>
        <end position="206"/>
    </location>
</feature>
<sequence>MYLYYRLRLIPSQLVTVTVVLTLLLFLPQTWITWEAYYNFNNIIKNEFQLQIISDKIIYIDEVLTMSASMNAATNNPDWEQRYHEFEPQLDVAIKEFINLVPKTCKKEDIKKVYAINQRLVAIEYQSFDLVRKGQKEAAQRLFSSPEYKTQKRFYADSVAKRNRTISLQLRQKVAEYRNKLFWSIFASILSLVMLIPAWLLVLRLLQEYLKSRKLAQAALEKTNQELEIRVATRTKELRRKNIQLQQTLQKLQQTQVQLIQTEKMSGLGQMMAGIAHEINNPITFVAGNLVYAEEYTQNLLRVVELYQQGYPNLSQVVQAEIDSMDLDYLKQDFTQLLKSMKMGTERIQEIVKSLQTFSRLDEAAIKTVDIHEGIDSTLMILQHRLKATDKHPEISVIKEYGLLPLIECNPGLLNQVFMNILANAIEALDEYNSQDTSDEVKANPSYIRIRTEVISKNWIAIRIMDNGPGIPEKICSKLFDPFFTTKPVGKGTGLGLSISYQIVVDKHGGKLYCHSVPGQGAEFFIEIPISRLCANGNKGLAIKKMSNL</sequence>
<gene>
    <name evidence="9" type="ORF">DP116_09580</name>
</gene>
<feature type="transmembrane region" description="Helical" evidence="7">
    <location>
        <begin position="12"/>
        <end position="32"/>
    </location>
</feature>
<evidence type="ECO:0000256" key="4">
    <source>
        <dbReference type="ARBA" id="ARBA00022777"/>
    </source>
</evidence>
<dbReference type="PRINTS" id="PR00344">
    <property type="entry name" value="BCTRLSENSOR"/>
</dbReference>
<keyword evidence="7" id="KW-0472">Membrane</keyword>
<feature type="domain" description="Histidine kinase" evidence="8">
    <location>
        <begin position="274"/>
        <end position="532"/>
    </location>
</feature>
<dbReference type="InterPro" id="IPR036097">
    <property type="entry name" value="HisK_dim/P_sf"/>
</dbReference>
<dbReference type="PANTHER" id="PTHR43065:SF50">
    <property type="entry name" value="HISTIDINE KINASE"/>
    <property type="match status" value="1"/>
</dbReference>
<dbReference type="InterPro" id="IPR005467">
    <property type="entry name" value="His_kinase_dom"/>
</dbReference>
<dbReference type="EMBL" id="QMEB01000055">
    <property type="protein sequence ID" value="NMG19697.1"/>
    <property type="molecule type" value="Genomic_DNA"/>
</dbReference>
<dbReference type="RefSeq" id="WP_169154964.1">
    <property type="nucleotide sequence ID" value="NZ_CAWPJE010000017.1"/>
</dbReference>
<dbReference type="InterPro" id="IPR036890">
    <property type="entry name" value="HATPase_C_sf"/>
</dbReference>
<dbReference type="PROSITE" id="PS50109">
    <property type="entry name" value="HIS_KIN"/>
    <property type="match status" value="1"/>
</dbReference>
<dbReference type="Proteomes" id="UP000718564">
    <property type="component" value="Unassembled WGS sequence"/>
</dbReference>
<keyword evidence="10" id="KW-1185">Reference proteome</keyword>
<dbReference type="CDD" id="cd00082">
    <property type="entry name" value="HisKA"/>
    <property type="match status" value="1"/>
</dbReference>
<keyword evidence="6" id="KW-0175">Coiled coil</keyword>
<dbReference type="InterPro" id="IPR003661">
    <property type="entry name" value="HisK_dim/P_dom"/>
</dbReference>
<evidence type="ECO:0000256" key="2">
    <source>
        <dbReference type="ARBA" id="ARBA00012438"/>
    </source>
</evidence>
<keyword evidence="4 9" id="KW-0808">Transferase</keyword>
<dbReference type="SMART" id="SM00387">
    <property type="entry name" value="HATPase_c"/>
    <property type="match status" value="1"/>
</dbReference>
<dbReference type="Gene3D" id="3.30.565.10">
    <property type="entry name" value="Histidine kinase-like ATPase, C-terminal domain"/>
    <property type="match status" value="1"/>
</dbReference>
<evidence type="ECO:0000313" key="9">
    <source>
        <dbReference type="EMBL" id="NMG19697.1"/>
    </source>
</evidence>
<comment type="caution">
    <text evidence="9">The sequence shown here is derived from an EMBL/GenBank/DDBJ whole genome shotgun (WGS) entry which is preliminary data.</text>
</comment>
<evidence type="ECO:0000256" key="3">
    <source>
        <dbReference type="ARBA" id="ARBA00022553"/>
    </source>
</evidence>
<evidence type="ECO:0000256" key="6">
    <source>
        <dbReference type="SAM" id="Coils"/>
    </source>
</evidence>
<dbReference type="PANTHER" id="PTHR43065">
    <property type="entry name" value="SENSOR HISTIDINE KINASE"/>
    <property type="match status" value="1"/>
</dbReference>
<organism evidence="9 10">
    <name type="scientific">Brasilonema bromeliae SPC951</name>
    <dbReference type="NCBI Taxonomy" id="385972"/>
    <lineage>
        <taxon>Bacteria</taxon>
        <taxon>Bacillati</taxon>
        <taxon>Cyanobacteriota</taxon>
        <taxon>Cyanophyceae</taxon>
        <taxon>Nostocales</taxon>
        <taxon>Scytonemataceae</taxon>
        <taxon>Brasilonema</taxon>
        <taxon>Bromeliae group (in: Brasilonema)</taxon>
    </lineage>
</organism>
<dbReference type="Gene3D" id="1.10.287.130">
    <property type="match status" value="1"/>
</dbReference>
<accession>A0ABX1P889</accession>
<evidence type="ECO:0000256" key="1">
    <source>
        <dbReference type="ARBA" id="ARBA00000085"/>
    </source>
</evidence>
<evidence type="ECO:0000313" key="10">
    <source>
        <dbReference type="Proteomes" id="UP000718564"/>
    </source>
</evidence>
<name>A0ABX1P889_9CYAN</name>